<proteinExistence type="predicted"/>
<dbReference type="EMBL" id="NJBO01000012">
    <property type="protein sequence ID" value="TKJ41938.1"/>
    <property type="molecule type" value="Genomic_DNA"/>
</dbReference>
<feature type="signal peptide" evidence="1">
    <location>
        <begin position="1"/>
        <end position="21"/>
    </location>
</feature>
<comment type="caution">
    <text evidence="2">The sequence shown here is derived from an EMBL/GenBank/DDBJ whole genome shotgun (WGS) entry which is preliminary data.</text>
</comment>
<dbReference type="InterPro" id="IPR011047">
    <property type="entry name" value="Quinoprotein_ADH-like_sf"/>
</dbReference>
<sequence>MKNLVLLVVLATTFTALSLQAGWIKTYGGEDDESGYVIQGTSDGGFVVFGNIVSGAGSSDIWLLKTDAQGDTLWTKTYGGQAPEYCYCGQQTVDGGYILAGYTESFGAGIRDIWLLKTDEAGDTLWTKTYGGPQYDAAYWVQQTEDGGYIITGHRDGPNYYMSGDMWLLKTDPHGDTMWTRTYGEDRTDFGNHVSQTSDGGYIIACYALYSQATSKAIAIMKTDSAGDTVWTYRAGSSMNCIQQTTDNAYVSAGQTNDGDLVLVKLDEDGSLVWEKTYGDMREDHYDFGYCVQETSDGCYIVAGAYSWEWSGYSFENGDAWLLKTDSEGDTLWTRLYGENPQEDDARWVLQTSDGGYILTGSTETWASAGSDLLLMKTNSEGLIDAVKEEPIVDSRVNWQIISPVGQKIVLRYSDRPDGFCAEIFDAAGRKVDQMHCTAPSGTLIWGEGYTPGVYFIREVYRPAAIQKVILIP</sequence>
<accession>A0A532V461</accession>
<feature type="chain" id="PRO_5021871485" description="Bulb-type lectin domain-containing protein" evidence="1">
    <location>
        <begin position="22"/>
        <end position="473"/>
    </location>
</feature>
<dbReference type="Proteomes" id="UP000317778">
    <property type="component" value="Unassembled WGS sequence"/>
</dbReference>
<protein>
    <recommendedName>
        <fullName evidence="4">Bulb-type lectin domain-containing protein</fullName>
    </recommendedName>
</protein>
<organism evidence="2 3">
    <name type="scientific">candidate division TA06 bacterium B3_TA06</name>
    <dbReference type="NCBI Taxonomy" id="2012487"/>
    <lineage>
        <taxon>Bacteria</taxon>
        <taxon>Bacteria division TA06</taxon>
    </lineage>
</organism>
<name>A0A532V461_UNCT6</name>
<keyword evidence="1" id="KW-0732">Signal</keyword>
<gene>
    <name evidence="2" type="ORF">CEE36_07740</name>
</gene>
<dbReference type="AlphaFoldDB" id="A0A532V461"/>
<reference evidence="2 3" key="1">
    <citation type="submission" date="2017-06" db="EMBL/GenBank/DDBJ databases">
        <title>Novel microbial phyla capable of carbon fixation and sulfur reduction in deep-sea sediments.</title>
        <authorList>
            <person name="Huang J."/>
            <person name="Baker B."/>
            <person name="Wang Y."/>
        </authorList>
    </citation>
    <scope>NUCLEOTIDE SEQUENCE [LARGE SCALE GENOMIC DNA]</scope>
    <source>
        <strain evidence="2">B3_TA06</strain>
    </source>
</reference>
<evidence type="ECO:0000256" key="1">
    <source>
        <dbReference type="SAM" id="SignalP"/>
    </source>
</evidence>
<dbReference type="PANTHER" id="PTHR42754">
    <property type="entry name" value="ENDOGLUCANASE"/>
    <property type="match status" value="1"/>
</dbReference>
<dbReference type="PANTHER" id="PTHR42754:SF1">
    <property type="entry name" value="LIPOPROTEIN"/>
    <property type="match status" value="1"/>
</dbReference>
<evidence type="ECO:0000313" key="2">
    <source>
        <dbReference type="EMBL" id="TKJ41938.1"/>
    </source>
</evidence>
<dbReference type="SUPFAM" id="SSF50998">
    <property type="entry name" value="Quinoprotein alcohol dehydrogenase-like"/>
    <property type="match status" value="1"/>
</dbReference>
<evidence type="ECO:0000313" key="3">
    <source>
        <dbReference type="Proteomes" id="UP000317778"/>
    </source>
</evidence>
<evidence type="ECO:0008006" key="4">
    <source>
        <dbReference type="Google" id="ProtNLM"/>
    </source>
</evidence>